<reference evidence="2" key="1">
    <citation type="journal article" date="2021" name="PeerJ">
        <title>Extensive microbial diversity within the chicken gut microbiome revealed by metagenomics and culture.</title>
        <authorList>
            <person name="Gilroy R."/>
            <person name="Ravi A."/>
            <person name="Getino M."/>
            <person name="Pursley I."/>
            <person name="Horton D.L."/>
            <person name="Alikhan N.F."/>
            <person name="Baker D."/>
            <person name="Gharbi K."/>
            <person name="Hall N."/>
            <person name="Watson M."/>
            <person name="Adriaenssens E.M."/>
            <person name="Foster-Nyarko E."/>
            <person name="Jarju S."/>
            <person name="Secka A."/>
            <person name="Antonio M."/>
            <person name="Oren A."/>
            <person name="Chaudhuri R.R."/>
            <person name="La Ragione R."/>
            <person name="Hildebrand F."/>
            <person name="Pallen M.J."/>
        </authorList>
    </citation>
    <scope>NUCLEOTIDE SEQUENCE</scope>
    <source>
        <strain evidence="2">CHK192-8294</strain>
    </source>
</reference>
<dbReference type="Proteomes" id="UP000823921">
    <property type="component" value="Unassembled WGS sequence"/>
</dbReference>
<protein>
    <submittedName>
        <fullName evidence="2">50S ribosomal protein L7</fullName>
    </submittedName>
</protein>
<evidence type="ECO:0000313" key="3">
    <source>
        <dbReference type="Proteomes" id="UP000823921"/>
    </source>
</evidence>
<evidence type="ECO:0000313" key="2">
    <source>
        <dbReference type="EMBL" id="HJB80513.1"/>
    </source>
</evidence>
<dbReference type="Gene3D" id="3.30.1330.30">
    <property type="match status" value="1"/>
</dbReference>
<comment type="caution">
    <text evidence="2">The sequence shown here is derived from an EMBL/GenBank/DDBJ whole genome shotgun (WGS) entry which is preliminary data.</text>
</comment>
<gene>
    <name evidence="2" type="ORF">H9712_05975</name>
</gene>
<dbReference type="GO" id="GO:0005840">
    <property type="term" value="C:ribosome"/>
    <property type="evidence" value="ECO:0007669"/>
    <property type="project" value="UniProtKB-KW"/>
</dbReference>
<keyword evidence="2" id="KW-0689">Ribosomal protein</keyword>
<organism evidence="2 3">
    <name type="scientific">Candidatus Flavonifractor intestinigallinarum</name>
    <dbReference type="NCBI Taxonomy" id="2838586"/>
    <lineage>
        <taxon>Bacteria</taxon>
        <taxon>Bacillati</taxon>
        <taxon>Bacillota</taxon>
        <taxon>Clostridia</taxon>
        <taxon>Eubacteriales</taxon>
        <taxon>Oscillospiraceae</taxon>
        <taxon>Flavonifractor</taxon>
    </lineage>
</organism>
<dbReference type="AlphaFoldDB" id="A0A9D2MNS4"/>
<proteinExistence type="predicted"/>
<reference evidence="2" key="2">
    <citation type="submission" date="2021-04" db="EMBL/GenBank/DDBJ databases">
        <authorList>
            <person name="Gilroy R."/>
        </authorList>
    </citation>
    <scope>NUCLEOTIDE SEQUENCE</scope>
    <source>
        <strain evidence="2">CHK192-8294</strain>
    </source>
</reference>
<sequence length="178" mass="18594">MDSVLHLLGIARKAGRVEVGEEPVGAAARAHQAKLILTACDGADNSLRRAAHFAEIGKAPHLPTPYTKGGLGGAVGRSACTMLALTDVGLAAAIAAKLAEADPEGCSAAAEQLKVQAGKALQRQKEQRAHEKNLQKKNKKPWAPPPKAAKQTQSPPAAKKQAKPFAPKGKLTIKKQQP</sequence>
<accession>A0A9D2MNS4</accession>
<name>A0A9D2MNS4_9FIRM</name>
<feature type="compositionally biased region" description="Basic and acidic residues" evidence="1">
    <location>
        <begin position="123"/>
        <end position="134"/>
    </location>
</feature>
<keyword evidence="2" id="KW-0687">Ribonucleoprotein</keyword>
<dbReference type="EMBL" id="DWXO01000058">
    <property type="protein sequence ID" value="HJB80513.1"/>
    <property type="molecule type" value="Genomic_DNA"/>
</dbReference>
<feature type="compositionally biased region" description="Low complexity" evidence="1">
    <location>
        <begin position="148"/>
        <end position="170"/>
    </location>
</feature>
<dbReference type="InterPro" id="IPR029064">
    <property type="entry name" value="Ribosomal_eL30-like_sf"/>
</dbReference>
<feature type="region of interest" description="Disordered" evidence="1">
    <location>
        <begin position="119"/>
        <end position="178"/>
    </location>
</feature>
<evidence type="ECO:0000256" key="1">
    <source>
        <dbReference type="SAM" id="MobiDB-lite"/>
    </source>
</evidence>
<dbReference type="SUPFAM" id="SSF55315">
    <property type="entry name" value="L30e-like"/>
    <property type="match status" value="1"/>
</dbReference>